<gene>
    <name evidence="1" type="ORF">BOVATA_014110</name>
</gene>
<protein>
    <submittedName>
        <fullName evidence="1">Extracellular matrix-binding ebh, putative</fullName>
    </submittedName>
</protein>
<dbReference type="RefSeq" id="XP_028866161.1">
    <property type="nucleotide sequence ID" value="XM_029010328.1"/>
</dbReference>
<dbReference type="AlphaFoldDB" id="A0A2H6KAA3"/>
<dbReference type="Proteomes" id="UP000236319">
    <property type="component" value="Unassembled WGS sequence"/>
</dbReference>
<sequence length="1065" mass="117791">MSKVSKAKQDVGLKVKSALEVVVDMDKSLKVDLRTVRDKIKSEIGRVIRDLGVLTLNEKVKNDLETLKERISRLANGMEQDDPKNALVKEALEKLGNAKTPLHSLAGHKSATIQTKLTEMDGLFETHIRDKLQTAVTAVGTAIGELGENFDKSTNISGIIENIKNKVGEIKGKGGQKKNGKWENNSGLDGIVERVKDLANAFVNSGYGKGLNARVGGWVEGVIGNGKQPRENGYKPGMKAVTSWLQAYQNATTRGGHRESDFKDQVKNKIMQQAQISQAIAAAQLKFNDVRGRNDQSKITGNLKAIVDACEEFVEELDKQISKSGIDTPVNNIAGGIQHWMQGLVLWKHGFTDSDLKSAVRFTLVALCASVRQVGNEINSLGTDKFGNILDEIKPTVDHLDAALKNATQKPRPSQGTGQKDSPAKVVDTKLEAVRDFVSEDKLTQNFKDNVIKELKTQVDNLPTAVKEFDEKAQEQIREAAKTAIEKAAEQISEGDIITLSEGGLMSDFEKAHKLIREKLDGDLKKPVDDNIGKDDPPGGQADKVTLANGSFTTYNDHVKQDKVVTGTLTGIKDEGALSEAIGNIKAQVYDTLKMIDPHYSASVGIRDKIDDKTFTGPFENIKTELDEIKKLVDSKGGSKYLGDYNENKKGVKTLLTDLQNALSKPTWEFDSKQYNGLDAIREAIHNLKTGKYDKSSSEIDSAVKAIKTQLGELRGKLKKDGDSDKTAVVNALQDLKEKGLGGHWTDNNNGDWKGTKGLTAIQHRLEIQNAELPRQTKQITKAIVNIKWELAKVGLKFQNIFTDNVIFDRLEKLKEKIGQGKKNGDHLQGIHDVISQLQKAQFTDHPNQIGSAKDQIASELNTLRTTLESKNGEDVITTLTDLQTKGLSDNRWDEKNVNGFQKIQNDLNTQQRTLTTQPEQINQGVNQITRELDDLQKQLQGEQGGEPQKRGVIRNMDFIIKEISKDSESHGLHKITKDIEELNKQTVPDVDKYLAALCSVISNNAARGEWQLEHFKNDNIDKALEKIKSDIHTLSTGDLHEAIEACDQFLRDADEIERNTVRSL</sequence>
<evidence type="ECO:0000313" key="2">
    <source>
        <dbReference type="Proteomes" id="UP000236319"/>
    </source>
</evidence>
<name>A0A2H6KAA3_9APIC</name>
<reference evidence="1 2" key="1">
    <citation type="journal article" date="2017" name="BMC Genomics">
        <title>Whole-genome assembly of Babesia ovata and comparative genomics between closely related pathogens.</title>
        <authorList>
            <person name="Yamagishi J."/>
            <person name="Asada M."/>
            <person name="Hakimi H."/>
            <person name="Tanaka T.Q."/>
            <person name="Sugimoto C."/>
            <person name="Kawazu S."/>
        </authorList>
    </citation>
    <scope>NUCLEOTIDE SEQUENCE [LARGE SCALE GENOMIC DNA]</scope>
    <source>
        <strain evidence="1 2">Miyake</strain>
    </source>
</reference>
<keyword evidence="2" id="KW-1185">Reference proteome</keyword>
<proteinExistence type="predicted"/>
<accession>A0A2H6KAA3</accession>
<dbReference type="GeneID" id="39873688"/>
<organism evidence="1 2">
    <name type="scientific">Babesia ovata</name>
    <dbReference type="NCBI Taxonomy" id="189622"/>
    <lineage>
        <taxon>Eukaryota</taxon>
        <taxon>Sar</taxon>
        <taxon>Alveolata</taxon>
        <taxon>Apicomplexa</taxon>
        <taxon>Aconoidasida</taxon>
        <taxon>Piroplasmida</taxon>
        <taxon>Babesiidae</taxon>
        <taxon>Babesia</taxon>
    </lineage>
</organism>
<dbReference type="OrthoDB" id="425925at2759"/>
<dbReference type="VEuPathDB" id="PiroplasmaDB:BOVATA_014110"/>
<comment type="caution">
    <text evidence="1">The sequence shown here is derived from an EMBL/GenBank/DDBJ whole genome shotgun (WGS) entry which is preliminary data.</text>
</comment>
<evidence type="ECO:0000313" key="1">
    <source>
        <dbReference type="EMBL" id="GBE59918.1"/>
    </source>
</evidence>
<dbReference type="EMBL" id="BDSA01000001">
    <property type="protein sequence ID" value="GBE59918.1"/>
    <property type="molecule type" value="Genomic_DNA"/>
</dbReference>